<dbReference type="CDD" id="cd03022">
    <property type="entry name" value="DsbA_HCCA_Iso"/>
    <property type="match status" value="1"/>
</dbReference>
<dbReference type="EMBL" id="JABBGM010000008">
    <property type="protein sequence ID" value="NML95250.1"/>
    <property type="molecule type" value="Genomic_DNA"/>
</dbReference>
<dbReference type="PANTHER" id="PTHR42943:SF2">
    <property type="entry name" value="GLUTATHIONE S-TRANSFERASE KAPPA 1"/>
    <property type="match status" value="1"/>
</dbReference>
<evidence type="ECO:0000259" key="3">
    <source>
        <dbReference type="Pfam" id="PF01323"/>
    </source>
</evidence>
<comment type="similarity">
    <text evidence="1">Belongs to the GST superfamily. NadH family.</text>
</comment>
<keyword evidence="5" id="KW-1185">Reference proteome</keyword>
<protein>
    <recommendedName>
        <fullName evidence="1">2-hydroxychromene-2-carboxylate isomerase</fullName>
        <ecNumber evidence="1">5.99.1.4</ecNumber>
    </recommendedName>
</protein>
<name>A0A7Y0BRI7_9SPHN</name>
<evidence type="ECO:0000313" key="4">
    <source>
        <dbReference type="EMBL" id="NML95250.1"/>
    </source>
</evidence>
<organism evidence="4 5">
    <name type="scientific">Novosphingobium olei</name>
    <dbReference type="NCBI Taxonomy" id="2728851"/>
    <lineage>
        <taxon>Bacteria</taxon>
        <taxon>Pseudomonadati</taxon>
        <taxon>Pseudomonadota</taxon>
        <taxon>Alphaproteobacteria</taxon>
        <taxon>Sphingomonadales</taxon>
        <taxon>Sphingomonadaceae</taxon>
        <taxon>Novosphingobium</taxon>
    </lineage>
</organism>
<keyword evidence="1 4" id="KW-0413">Isomerase</keyword>
<reference evidence="4 5" key="1">
    <citation type="submission" date="2020-04" db="EMBL/GenBank/DDBJ databases">
        <title>Novosphingobium sp. TW-4 isolated from soil.</title>
        <authorList>
            <person name="Dahal R.H."/>
            <person name="Chaudhary D.K."/>
        </authorList>
    </citation>
    <scope>NUCLEOTIDE SEQUENCE [LARGE SCALE GENOMIC DNA]</scope>
    <source>
        <strain evidence="4 5">TW-4</strain>
    </source>
</reference>
<dbReference type="InterPro" id="IPR001853">
    <property type="entry name" value="DSBA-like_thioredoxin_dom"/>
</dbReference>
<dbReference type="Gene3D" id="3.40.30.10">
    <property type="entry name" value="Glutaredoxin"/>
    <property type="match status" value="1"/>
</dbReference>
<dbReference type="Proteomes" id="UP000583556">
    <property type="component" value="Unassembled WGS sequence"/>
</dbReference>
<dbReference type="InterPro" id="IPR014440">
    <property type="entry name" value="HCCAis_GSTk"/>
</dbReference>
<gene>
    <name evidence="4" type="ORF">HHL27_16365</name>
</gene>
<feature type="active site" description="Nucleophile" evidence="2">
    <location>
        <position position="14"/>
    </location>
</feature>
<dbReference type="EC" id="5.99.1.4" evidence="1"/>
<dbReference type="Pfam" id="PF01323">
    <property type="entry name" value="DSBA"/>
    <property type="match status" value="1"/>
</dbReference>
<dbReference type="GO" id="GO:0018845">
    <property type="term" value="F:2-hydroxychromene-2-carboxylate isomerase activity"/>
    <property type="evidence" value="ECO:0007669"/>
    <property type="project" value="UniProtKB-UniRule"/>
</dbReference>
<dbReference type="GO" id="GO:1901170">
    <property type="term" value="P:naphthalene catabolic process"/>
    <property type="evidence" value="ECO:0007669"/>
    <property type="project" value="InterPro"/>
</dbReference>
<proteinExistence type="inferred from homology"/>
<dbReference type="GO" id="GO:0004364">
    <property type="term" value="F:glutathione transferase activity"/>
    <property type="evidence" value="ECO:0007669"/>
    <property type="project" value="TreeGrafter"/>
</dbReference>
<evidence type="ECO:0000256" key="1">
    <source>
        <dbReference type="PIRNR" id="PIRNR006386"/>
    </source>
</evidence>
<dbReference type="PIRSF" id="PIRSF006386">
    <property type="entry name" value="HCCAis_GSTk"/>
    <property type="match status" value="1"/>
</dbReference>
<evidence type="ECO:0000313" key="5">
    <source>
        <dbReference type="Proteomes" id="UP000583556"/>
    </source>
</evidence>
<accession>A0A7Y0BRI7</accession>
<comment type="caution">
    <text evidence="4">The sequence shown here is derived from an EMBL/GenBank/DDBJ whole genome shotgun (WGS) entry which is preliminary data.</text>
</comment>
<evidence type="ECO:0000256" key="2">
    <source>
        <dbReference type="PIRSR" id="PIRSR006386-1"/>
    </source>
</evidence>
<dbReference type="AlphaFoldDB" id="A0A7Y0BRI7"/>
<feature type="domain" description="DSBA-like thioredoxin" evidence="3">
    <location>
        <begin position="5"/>
        <end position="205"/>
    </location>
</feature>
<dbReference type="SUPFAM" id="SSF52833">
    <property type="entry name" value="Thioredoxin-like"/>
    <property type="match status" value="1"/>
</dbReference>
<comment type="catalytic activity">
    <reaction evidence="1">
        <text>2-hydroxychromene-2-carboxylate = (3E)-4-(2-hydroxyphenyl)-2-oxobut-3-enoate</text>
        <dbReference type="Rhea" id="RHEA:27401"/>
        <dbReference type="ChEBI" id="CHEBI:59350"/>
        <dbReference type="ChEBI" id="CHEBI:59353"/>
        <dbReference type="EC" id="5.99.1.4"/>
    </reaction>
</comment>
<dbReference type="PANTHER" id="PTHR42943">
    <property type="entry name" value="GLUTATHIONE S-TRANSFERASE KAPPA"/>
    <property type="match status" value="1"/>
</dbReference>
<sequence length="212" mass="23329">MSSATLDFFFDLSSPWTYLAFNNVQPILAETGAQVRWRPFLVGGVFNAVNPRVYEMRADPEQKAMKRSFAWLREWAEIAGLSMNFPSPYHPVKSVNAMRCCCALEAEQDTLFRFAGAVFDAYFGEARNIDDSAELAAIADAIGIDGADLVHRASQQPVKDALRTNTEEAIARGAFGSPTMIAPDGKGGETLYFGNDQLPLVRQRLLRLATAA</sequence>
<dbReference type="InterPro" id="IPR044087">
    <property type="entry name" value="NahD-like"/>
</dbReference>
<dbReference type="InterPro" id="IPR051924">
    <property type="entry name" value="GST_Kappa/NadH"/>
</dbReference>
<dbReference type="InterPro" id="IPR036249">
    <property type="entry name" value="Thioredoxin-like_sf"/>
</dbReference>
<dbReference type="RefSeq" id="WP_169494461.1">
    <property type="nucleotide sequence ID" value="NZ_JABBGM010000008.1"/>
</dbReference>
<dbReference type="GO" id="GO:0006749">
    <property type="term" value="P:glutathione metabolic process"/>
    <property type="evidence" value="ECO:0007669"/>
    <property type="project" value="TreeGrafter"/>
</dbReference>
<dbReference type="GO" id="GO:0004602">
    <property type="term" value="F:glutathione peroxidase activity"/>
    <property type="evidence" value="ECO:0007669"/>
    <property type="project" value="TreeGrafter"/>
</dbReference>